<evidence type="ECO:0000256" key="3">
    <source>
        <dbReference type="ARBA" id="ARBA00021130"/>
    </source>
</evidence>
<feature type="binding site" evidence="9">
    <location>
        <position position="125"/>
    </location>
    <ligand>
        <name>Zn(2+)</name>
        <dbReference type="ChEBI" id="CHEBI:29105"/>
    </ligand>
</feature>
<dbReference type="Pfam" id="PF01641">
    <property type="entry name" value="SelR"/>
    <property type="match status" value="1"/>
</dbReference>
<evidence type="ECO:0000256" key="9">
    <source>
        <dbReference type="HAMAP-Rule" id="MF_01400"/>
    </source>
</evidence>
<protein>
    <recommendedName>
        <fullName evidence="3 9">Peptide methionine sulfoxide reductase MsrB</fullName>
        <ecNumber evidence="2 9">1.8.4.12</ecNumber>
    </recommendedName>
    <alternativeName>
        <fullName evidence="8 9">Peptide-methionine (R)-S-oxide reductase</fullName>
    </alternativeName>
</protein>
<dbReference type="GO" id="GO:0008270">
    <property type="term" value="F:zinc ion binding"/>
    <property type="evidence" value="ECO:0007669"/>
    <property type="project" value="UniProtKB-UniRule"/>
</dbReference>
<proteinExistence type="inferred from homology"/>
<dbReference type="Gene3D" id="2.170.150.20">
    <property type="entry name" value="Peptide methionine sulfoxide reductase"/>
    <property type="match status" value="1"/>
</dbReference>
<evidence type="ECO:0000256" key="5">
    <source>
        <dbReference type="ARBA" id="ARBA00022833"/>
    </source>
</evidence>
<feature type="binding site" evidence="9">
    <location>
        <position position="76"/>
    </location>
    <ligand>
        <name>Zn(2+)</name>
        <dbReference type="ChEBI" id="CHEBI:29105"/>
    </ligand>
</feature>
<feature type="binding site" evidence="9">
    <location>
        <position position="122"/>
    </location>
    <ligand>
        <name>Zn(2+)</name>
        <dbReference type="ChEBI" id="CHEBI:29105"/>
    </ligand>
</feature>
<keyword evidence="5 9" id="KW-0862">Zinc</keyword>
<dbReference type="Proteomes" id="UP000218767">
    <property type="component" value="Unassembled WGS sequence"/>
</dbReference>
<dbReference type="EC" id="1.8.4.12" evidence="2 9"/>
<gene>
    <name evidence="9 11" type="primary">msrB</name>
    <name evidence="11" type="ORF">COB20_15940</name>
</gene>
<accession>A0A2A4WTX3</accession>
<evidence type="ECO:0000313" key="12">
    <source>
        <dbReference type="Proteomes" id="UP000218767"/>
    </source>
</evidence>
<dbReference type="GO" id="GO:0006979">
    <property type="term" value="P:response to oxidative stress"/>
    <property type="evidence" value="ECO:0007669"/>
    <property type="project" value="InterPro"/>
</dbReference>
<reference evidence="12" key="1">
    <citation type="submission" date="2017-08" db="EMBL/GenBank/DDBJ databases">
        <title>A dynamic microbial community with high functional redundancy inhabits the cold, oxic subseafloor aquifer.</title>
        <authorList>
            <person name="Tully B.J."/>
            <person name="Wheat C.G."/>
            <person name="Glazer B.T."/>
            <person name="Huber J.A."/>
        </authorList>
    </citation>
    <scope>NUCLEOTIDE SEQUENCE [LARGE SCALE GENOMIC DNA]</scope>
</reference>
<evidence type="ECO:0000256" key="2">
    <source>
        <dbReference type="ARBA" id="ARBA00012499"/>
    </source>
</evidence>
<evidence type="ECO:0000256" key="6">
    <source>
        <dbReference type="ARBA" id="ARBA00023002"/>
    </source>
</evidence>
<dbReference type="NCBIfam" id="TIGR00357">
    <property type="entry name" value="peptide-methionine (R)-S-oxide reductase MsrB"/>
    <property type="match status" value="1"/>
</dbReference>
<dbReference type="InterPro" id="IPR028427">
    <property type="entry name" value="Met_Sox_Rdtase_MsrB"/>
</dbReference>
<dbReference type="InterPro" id="IPR002579">
    <property type="entry name" value="Met_Sox_Rdtase_MsrB_dom"/>
</dbReference>
<evidence type="ECO:0000256" key="4">
    <source>
        <dbReference type="ARBA" id="ARBA00022723"/>
    </source>
</evidence>
<comment type="similarity">
    <text evidence="1 9">Belongs to the MsrB Met sulfoxide reductase family.</text>
</comment>
<dbReference type="PANTHER" id="PTHR10173">
    <property type="entry name" value="METHIONINE SULFOXIDE REDUCTASE"/>
    <property type="match status" value="1"/>
</dbReference>
<comment type="cofactor">
    <cofactor evidence="9">
        <name>Zn(2+)</name>
        <dbReference type="ChEBI" id="CHEBI:29105"/>
    </cofactor>
    <text evidence="9">Binds 1 zinc ion per subunit. The zinc ion is important for the structural integrity of the protein.</text>
</comment>
<comment type="catalytic activity">
    <reaction evidence="7 9">
        <text>L-methionyl-[protein] + [thioredoxin]-disulfide + H2O = L-methionyl-(R)-S-oxide-[protein] + [thioredoxin]-dithiol</text>
        <dbReference type="Rhea" id="RHEA:24164"/>
        <dbReference type="Rhea" id="RHEA-COMP:10698"/>
        <dbReference type="Rhea" id="RHEA-COMP:10700"/>
        <dbReference type="Rhea" id="RHEA-COMP:12313"/>
        <dbReference type="Rhea" id="RHEA-COMP:12314"/>
        <dbReference type="ChEBI" id="CHEBI:15377"/>
        <dbReference type="ChEBI" id="CHEBI:16044"/>
        <dbReference type="ChEBI" id="CHEBI:29950"/>
        <dbReference type="ChEBI" id="CHEBI:45764"/>
        <dbReference type="ChEBI" id="CHEBI:50058"/>
        <dbReference type="EC" id="1.8.4.12"/>
    </reaction>
</comment>
<organism evidence="11 12">
    <name type="scientific">SAR86 cluster bacterium</name>
    <dbReference type="NCBI Taxonomy" id="2030880"/>
    <lineage>
        <taxon>Bacteria</taxon>
        <taxon>Pseudomonadati</taxon>
        <taxon>Pseudomonadota</taxon>
        <taxon>Gammaproteobacteria</taxon>
        <taxon>SAR86 cluster</taxon>
    </lineage>
</organism>
<name>A0A2A4WTX3_9GAMM</name>
<dbReference type="GO" id="GO:0030091">
    <property type="term" value="P:protein repair"/>
    <property type="evidence" value="ECO:0007669"/>
    <property type="project" value="InterPro"/>
</dbReference>
<dbReference type="AlphaFoldDB" id="A0A2A4WTX3"/>
<dbReference type="FunFam" id="2.170.150.20:FF:000001">
    <property type="entry name" value="Peptide methionine sulfoxide reductase MsrB"/>
    <property type="match status" value="1"/>
</dbReference>
<evidence type="ECO:0000256" key="8">
    <source>
        <dbReference type="ARBA" id="ARBA00075819"/>
    </source>
</evidence>
<dbReference type="SUPFAM" id="SSF51316">
    <property type="entry name" value="Mss4-like"/>
    <property type="match status" value="1"/>
</dbReference>
<feature type="domain" description="MsrB" evidence="10">
    <location>
        <begin position="34"/>
        <end position="156"/>
    </location>
</feature>
<evidence type="ECO:0000256" key="1">
    <source>
        <dbReference type="ARBA" id="ARBA00007174"/>
    </source>
</evidence>
<dbReference type="PANTHER" id="PTHR10173:SF52">
    <property type="entry name" value="METHIONINE-R-SULFOXIDE REDUCTASE B1"/>
    <property type="match status" value="1"/>
</dbReference>
<evidence type="ECO:0000259" key="10">
    <source>
        <dbReference type="PROSITE" id="PS51790"/>
    </source>
</evidence>
<evidence type="ECO:0000313" key="11">
    <source>
        <dbReference type="EMBL" id="PCI73770.1"/>
    </source>
</evidence>
<evidence type="ECO:0000256" key="7">
    <source>
        <dbReference type="ARBA" id="ARBA00048488"/>
    </source>
</evidence>
<keyword evidence="4 9" id="KW-0479">Metal-binding</keyword>
<dbReference type="PROSITE" id="PS51790">
    <property type="entry name" value="MSRB"/>
    <property type="match status" value="1"/>
</dbReference>
<dbReference type="GO" id="GO:0033743">
    <property type="term" value="F:peptide-methionine (R)-S-oxide reductase activity"/>
    <property type="evidence" value="ECO:0007669"/>
    <property type="project" value="UniProtKB-UniRule"/>
</dbReference>
<sequence>MARQALNQFLVYYLGQKCLRSKVVSDPEKIEKTEEQWKQELDSETYRVTRQAGTEAAFTGKYCDLKDKGIYNCAACGEPLFSSEAKYDSGSGWPSFYAPADSEVVAQHDDHSHGMIRTEVVCNKCDSHLGHVFPDGPPETGLRYCINSASLDFQEDKS</sequence>
<feature type="active site" description="Nucleophile" evidence="9">
    <location>
        <position position="145"/>
    </location>
</feature>
<dbReference type="GO" id="GO:0005737">
    <property type="term" value="C:cytoplasm"/>
    <property type="evidence" value="ECO:0007669"/>
    <property type="project" value="TreeGrafter"/>
</dbReference>
<dbReference type="HAMAP" id="MF_01400">
    <property type="entry name" value="MsrB"/>
    <property type="match status" value="1"/>
</dbReference>
<dbReference type="InterPro" id="IPR011057">
    <property type="entry name" value="Mss4-like_sf"/>
</dbReference>
<dbReference type="EMBL" id="NVUL01000116">
    <property type="protein sequence ID" value="PCI73770.1"/>
    <property type="molecule type" value="Genomic_DNA"/>
</dbReference>
<feature type="binding site" evidence="9">
    <location>
        <position position="73"/>
    </location>
    <ligand>
        <name>Zn(2+)</name>
        <dbReference type="ChEBI" id="CHEBI:29105"/>
    </ligand>
</feature>
<keyword evidence="6 9" id="KW-0560">Oxidoreductase</keyword>
<comment type="caution">
    <text evidence="11">The sequence shown here is derived from an EMBL/GenBank/DDBJ whole genome shotgun (WGS) entry which is preliminary data.</text>
</comment>